<comment type="catalytic activity">
    <reaction evidence="6 7">
        <text>UDP-alpha-D-glucose + 2 NAD(+) + H2O = UDP-alpha-D-glucuronate + 2 NADH + 3 H(+)</text>
        <dbReference type="Rhea" id="RHEA:23596"/>
        <dbReference type="ChEBI" id="CHEBI:15377"/>
        <dbReference type="ChEBI" id="CHEBI:15378"/>
        <dbReference type="ChEBI" id="CHEBI:57540"/>
        <dbReference type="ChEBI" id="CHEBI:57945"/>
        <dbReference type="ChEBI" id="CHEBI:58052"/>
        <dbReference type="ChEBI" id="CHEBI:58885"/>
        <dbReference type="EC" id="1.1.1.22"/>
    </reaction>
</comment>
<feature type="active site" description="Nucleophile" evidence="8">
    <location>
        <position position="302"/>
    </location>
</feature>
<dbReference type="SUPFAM" id="SSF52413">
    <property type="entry name" value="UDP-glucose/GDP-mannose dehydrogenase C-terminal domain"/>
    <property type="match status" value="1"/>
</dbReference>
<dbReference type="PANTHER" id="PTHR43750">
    <property type="entry name" value="UDP-GLUCOSE 6-DEHYDROGENASE TUAD"/>
    <property type="match status" value="1"/>
</dbReference>
<name>A0A518ELC8_9BACT</name>
<dbReference type="Pfam" id="PF03721">
    <property type="entry name" value="UDPG_MGDP_dh_N"/>
    <property type="match status" value="1"/>
</dbReference>
<protein>
    <recommendedName>
        <fullName evidence="3 7">UDP-glucose 6-dehydrogenase</fullName>
        <ecNumber evidence="3 7">1.1.1.22</ecNumber>
    </recommendedName>
</protein>
<evidence type="ECO:0000259" key="11">
    <source>
        <dbReference type="SMART" id="SM00984"/>
    </source>
</evidence>
<dbReference type="Pfam" id="PF03720">
    <property type="entry name" value="UDPG_MGDP_dh_C"/>
    <property type="match status" value="1"/>
</dbReference>
<comment type="similarity">
    <text evidence="2 7">Belongs to the UDP-glucose/GDP-mannose dehydrogenase family.</text>
</comment>
<dbReference type="PANTHER" id="PTHR43750:SF1">
    <property type="entry name" value="GDP-MANNOSE 6-DEHYDROGENASE"/>
    <property type="match status" value="1"/>
</dbReference>
<dbReference type="EMBL" id="CP036434">
    <property type="protein sequence ID" value="QDV04899.1"/>
    <property type="molecule type" value="Genomic_DNA"/>
</dbReference>
<evidence type="ECO:0000256" key="6">
    <source>
        <dbReference type="ARBA" id="ARBA00047473"/>
    </source>
</evidence>
<feature type="binding site" evidence="10">
    <location>
        <position position="195"/>
    </location>
    <ligand>
        <name>NAD(+)</name>
        <dbReference type="ChEBI" id="CHEBI:57540"/>
    </ligand>
</feature>
<evidence type="ECO:0000256" key="2">
    <source>
        <dbReference type="ARBA" id="ARBA00006601"/>
    </source>
</evidence>
<dbReference type="GO" id="GO:0000271">
    <property type="term" value="P:polysaccharide biosynthetic process"/>
    <property type="evidence" value="ECO:0007669"/>
    <property type="project" value="InterPro"/>
</dbReference>
<proteinExistence type="inferred from homology"/>
<feature type="domain" description="UDP-glucose/GDP-mannose dehydrogenase C-terminal" evidence="11">
    <location>
        <begin position="351"/>
        <end position="453"/>
    </location>
</feature>
<feature type="binding site" evidence="10">
    <location>
        <position position="305"/>
    </location>
    <ligand>
        <name>NAD(+)</name>
        <dbReference type="ChEBI" id="CHEBI:57540"/>
    </ligand>
</feature>
<organism evidence="12 13">
    <name type="scientific">Saltatorellus ferox</name>
    <dbReference type="NCBI Taxonomy" id="2528018"/>
    <lineage>
        <taxon>Bacteria</taxon>
        <taxon>Pseudomonadati</taxon>
        <taxon>Planctomycetota</taxon>
        <taxon>Planctomycetia</taxon>
        <taxon>Planctomycetia incertae sedis</taxon>
        <taxon>Saltatorellus</taxon>
    </lineage>
</organism>
<dbReference type="InterPro" id="IPR017476">
    <property type="entry name" value="UDP-Glc/GDP-Man"/>
</dbReference>
<feature type="binding site" evidence="10">
    <location>
        <position position="64"/>
    </location>
    <ligand>
        <name>NAD(+)</name>
        <dbReference type="ChEBI" id="CHEBI:57540"/>
    </ligand>
</feature>
<evidence type="ECO:0000256" key="4">
    <source>
        <dbReference type="ARBA" id="ARBA00023002"/>
    </source>
</evidence>
<dbReference type="GO" id="GO:0051287">
    <property type="term" value="F:NAD binding"/>
    <property type="evidence" value="ECO:0007669"/>
    <property type="project" value="InterPro"/>
</dbReference>
<sequence>MVQTYGQNADGRDSVGPQRLLHATTATARTSSRPLKISIFGMGYVGAVSSACLAELGHEIVGVDLNPAKLESISQGKSPVIEAGVAERIAKAHAEGRVHATSNAHDAVQRTDLSIVCVGTPSNAAGELSLGAVDAVVKEIGEAIAKKDTPHTLVLRSTVIPGVTEDRVGPALEKASGRKLGDGLELAFNPEFLREGTAVSDFYSPPFTLAGSASPGGAEEVRRIYDGVDAAFHATSCRAAESVKFLSNAFHAVKIVFANEAGSLLKDMGVDSREALKLFCEDRSLNISPAYLRPGGAFGGSCLPKEIRAFMALAGIRNISMPMIENVMASNLSQKQRAFDLVAKHGRGRVALFGLAFKPGTDDLRESPHVDLAERLLGKGYEVVIYDEALEMGRILGANREFIEKEIPHLDELLVNDPVKVLEGAKTIVVAHAPAAALDLIKKHHDGRPIVDVSGIDALRRIEGANYEGLSW</sequence>
<dbReference type="InterPro" id="IPR008927">
    <property type="entry name" value="6-PGluconate_DH-like_C_sf"/>
</dbReference>
<gene>
    <name evidence="12" type="primary">algD</name>
    <name evidence="12" type="ORF">Poly30_03930</name>
</gene>
<feature type="binding site" evidence="10">
    <location>
        <position position="120"/>
    </location>
    <ligand>
        <name>NAD(+)</name>
        <dbReference type="ChEBI" id="CHEBI:57540"/>
    </ligand>
</feature>
<dbReference type="InterPro" id="IPR036291">
    <property type="entry name" value="NAD(P)-bd_dom_sf"/>
</dbReference>
<dbReference type="Gene3D" id="1.20.5.170">
    <property type="match status" value="1"/>
</dbReference>
<evidence type="ECO:0000256" key="3">
    <source>
        <dbReference type="ARBA" id="ARBA00012954"/>
    </source>
</evidence>
<dbReference type="UniPathway" id="UPA00038">
    <property type="reaction ID" value="UER00491"/>
</dbReference>
<dbReference type="GO" id="GO:0006065">
    <property type="term" value="P:UDP-glucuronate biosynthetic process"/>
    <property type="evidence" value="ECO:0007669"/>
    <property type="project" value="UniProtKB-UniPathway"/>
</dbReference>
<feature type="binding site" evidence="9">
    <location>
        <position position="358"/>
    </location>
    <ligand>
        <name>substrate</name>
    </ligand>
</feature>
<evidence type="ECO:0000313" key="12">
    <source>
        <dbReference type="EMBL" id="QDV04899.1"/>
    </source>
</evidence>
<dbReference type="InterPro" id="IPR014027">
    <property type="entry name" value="UDP-Glc/GDP-Man_DH_C"/>
</dbReference>
<evidence type="ECO:0000256" key="10">
    <source>
        <dbReference type="PIRSR" id="PIRSR500134-3"/>
    </source>
</evidence>
<dbReference type="InterPro" id="IPR014026">
    <property type="entry name" value="UDP-Glc/GDP-Man_DH_dimer"/>
</dbReference>
<dbReference type="InterPro" id="IPR028357">
    <property type="entry name" value="UDPglc_DH_bac"/>
</dbReference>
<feature type="binding site" evidence="10">
    <location>
        <position position="69"/>
    </location>
    <ligand>
        <name>NAD(+)</name>
        <dbReference type="ChEBI" id="CHEBI:57540"/>
    </ligand>
</feature>
<dbReference type="GO" id="GO:0003979">
    <property type="term" value="F:UDP-glucose 6-dehydrogenase activity"/>
    <property type="evidence" value="ECO:0007669"/>
    <property type="project" value="UniProtKB-EC"/>
</dbReference>
<dbReference type="Gene3D" id="3.40.50.720">
    <property type="entry name" value="NAD(P)-binding Rossmann-like Domain"/>
    <property type="match status" value="2"/>
</dbReference>
<reference evidence="12 13" key="1">
    <citation type="submission" date="2019-02" db="EMBL/GenBank/DDBJ databases">
        <title>Deep-cultivation of Planctomycetes and their phenomic and genomic characterization uncovers novel biology.</title>
        <authorList>
            <person name="Wiegand S."/>
            <person name="Jogler M."/>
            <person name="Boedeker C."/>
            <person name="Pinto D."/>
            <person name="Vollmers J."/>
            <person name="Rivas-Marin E."/>
            <person name="Kohn T."/>
            <person name="Peeters S.H."/>
            <person name="Heuer A."/>
            <person name="Rast P."/>
            <person name="Oberbeckmann S."/>
            <person name="Bunk B."/>
            <person name="Jeske O."/>
            <person name="Meyerdierks A."/>
            <person name="Storesund J.E."/>
            <person name="Kallscheuer N."/>
            <person name="Luecker S."/>
            <person name="Lage O.M."/>
            <person name="Pohl T."/>
            <person name="Merkel B.J."/>
            <person name="Hornburger P."/>
            <person name="Mueller R.-W."/>
            <person name="Bruemmer F."/>
            <person name="Labrenz M."/>
            <person name="Spormann A.M."/>
            <person name="Op den Camp H."/>
            <person name="Overmann J."/>
            <person name="Amann R."/>
            <person name="Jetten M.S.M."/>
            <person name="Mascher T."/>
            <person name="Medema M.H."/>
            <person name="Devos D.P."/>
            <person name="Kaster A.-K."/>
            <person name="Ovreas L."/>
            <person name="Rohde M."/>
            <person name="Galperin M.Y."/>
            <person name="Jogler C."/>
        </authorList>
    </citation>
    <scope>NUCLEOTIDE SEQUENCE [LARGE SCALE GENOMIC DNA]</scope>
    <source>
        <strain evidence="12 13">Poly30</strain>
    </source>
</reference>
<dbReference type="PIRSF" id="PIRSF500134">
    <property type="entry name" value="UDPglc_DH_bac"/>
    <property type="match status" value="1"/>
</dbReference>
<feature type="binding site" evidence="9">
    <location>
        <position position="244"/>
    </location>
    <ligand>
        <name>substrate</name>
    </ligand>
</feature>
<evidence type="ECO:0000256" key="1">
    <source>
        <dbReference type="ARBA" id="ARBA00004701"/>
    </source>
</evidence>
<dbReference type="SUPFAM" id="SSF48179">
    <property type="entry name" value="6-phosphogluconate dehydrogenase C-terminal domain-like"/>
    <property type="match status" value="1"/>
</dbReference>
<feature type="binding site" evidence="9">
    <location>
        <position position="299"/>
    </location>
    <ligand>
        <name>substrate</name>
    </ligand>
</feature>
<dbReference type="InterPro" id="IPR036220">
    <property type="entry name" value="UDP-Glc/GDP-Man_DH_C_sf"/>
</dbReference>
<feature type="binding site" evidence="9">
    <location>
        <begin position="192"/>
        <end position="195"/>
    </location>
    <ligand>
        <name>substrate</name>
    </ligand>
</feature>
<feature type="binding site" evidence="10">
    <location>
        <position position="158"/>
    </location>
    <ligand>
        <name>NAD(+)</name>
        <dbReference type="ChEBI" id="CHEBI:57540"/>
    </ligand>
</feature>
<accession>A0A518ELC8</accession>
<dbReference type="SMART" id="SM00984">
    <property type="entry name" value="UDPG_MGDP_dh_C"/>
    <property type="match status" value="1"/>
</dbReference>
<dbReference type="AlphaFoldDB" id="A0A518ELC8"/>
<dbReference type="SUPFAM" id="SSF51735">
    <property type="entry name" value="NAD(P)-binding Rossmann-fold domains"/>
    <property type="match status" value="1"/>
</dbReference>
<keyword evidence="13" id="KW-1185">Reference proteome</keyword>
<comment type="pathway">
    <text evidence="1">Nucleotide-sugar biosynthesis; UDP-alpha-D-glucuronate biosynthesis; UDP-alpha-D-glucuronate from UDP-alpha-D-glucose: step 1/1.</text>
</comment>
<dbReference type="PIRSF" id="PIRSF000124">
    <property type="entry name" value="UDPglc_GDPman_dh"/>
    <property type="match status" value="1"/>
</dbReference>
<keyword evidence="5 7" id="KW-0520">NAD</keyword>
<dbReference type="Proteomes" id="UP000320390">
    <property type="component" value="Chromosome"/>
</dbReference>
<evidence type="ECO:0000256" key="8">
    <source>
        <dbReference type="PIRSR" id="PIRSR500134-1"/>
    </source>
</evidence>
<evidence type="ECO:0000256" key="5">
    <source>
        <dbReference type="ARBA" id="ARBA00023027"/>
    </source>
</evidence>
<dbReference type="Pfam" id="PF00984">
    <property type="entry name" value="UDPG_MGDP_dh"/>
    <property type="match status" value="1"/>
</dbReference>
<dbReference type="InterPro" id="IPR001732">
    <property type="entry name" value="UDP-Glc/GDP-Man_DH_N"/>
</dbReference>
<evidence type="ECO:0000256" key="7">
    <source>
        <dbReference type="PIRNR" id="PIRNR000124"/>
    </source>
</evidence>
<evidence type="ECO:0000313" key="13">
    <source>
        <dbReference type="Proteomes" id="UP000320390"/>
    </source>
</evidence>
<evidence type="ECO:0000256" key="9">
    <source>
        <dbReference type="PIRSR" id="PIRSR500134-2"/>
    </source>
</evidence>
<dbReference type="NCBIfam" id="TIGR03026">
    <property type="entry name" value="NDP-sugDHase"/>
    <property type="match status" value="1"/>
</dbReference>
<dbReference type="EC" id="1.1.1.22" evidence="3 7"/>
<keyword evidence="4 7" id="KW-0560">Oxidoreductase</keyword>
<feature type="binding site" evidence="9">
    <location>
        <begin position="291"/>
        <end position="295"/>
    </location>
    <ligand>
        <name>substrate</name>
    </ligand>
</feature>
<feature type="binding site" evidence="10">
    <location>
        <position position="365"/>
    </location>
    <ligand>
        <name>NAD(+)</name>
        <dbReference type="ChEBI" id="CHEBI:57540"/>
    </ligand>
</feature>